<dbReference type="Pfam" id="PF01385">
    <property type="entry name" value="OrfB_IS605"/>
    <property type="match status" value="1"/>
</dbReference>
<dbReference type="eggNOG" id="COG0675">
    <property type="taxonomic scope" value="Bacteria"/>
</dbReference>
<dbReference type="InterPro" id="IPR010095">
    <property type="entry name" value="Cas12f1-like_TNB"/>
</dbReference>
<evidence type="ECO:0000259" key="8">
    <source>
        <dbReference type="Pfam" id="PF07282"/>
    </source>
</evidence>
<dbReference type="InterPro" id="IPR001959">
    <property type="entry name" value="Transposase"/>
</dbReference>
<feature type="domain" description="Probable transposase IS891/IS1136/IS1341" evidence="7">
    <location>
        <begin position="131"/>
        <end position="218"/>
    </location>
</feature>
<reference evidence="9 10" key="1">
    <citation type="submission" date="2009-11" db="EMBL/GenBank/DDBJ databases">
        <authorList>
            <person name="Weinstock G."/>
            <person name="Sodergren E."/>
            <person name="Clifton S."/>
            <person name="Fulton L."/>
            <person name="Fulton B."/>
            <person name="Courtney L."/>
            <person name="Fronick C."/>
            <person name="Harrison M."/>
            <person name="Strong C."/>
            <person name="Farmer C."/>
            <person name="Delahaunty K."/>
            <person name="Markovic C."/>
            <person name="Hall O."/>
            <person name="Minx P."/>
            <person name="Tomlinson C."/>
            <person name="Mitreva M."/>
            <person name="Nelson J."/>
            <person name="Hou S."/>
            <person name="Wollam A."/>
            <person name="Pepin K.H."/>
            <person name="Johnson M."/>
            <person name="Bhonagiri V."/>
            <person name="Nash W.E."/>
            <person name="Warren W."/>
            <person name="Chinwalla A."/>
            <person name="Mardis E.R."/>
            <person name="Wilson R.K."/>
        </authorList>
    </citation>
    <scope>NUCLEOTIDE SEQUENCE [LARGE SCALE GENOMIC DNA]</scope>
    <source>
        <strain evidence="9 10">DSM 20093</strain>
    </source>
</reference>
<name>D1NX58_9BIFI</name>
<evidence type="ECO:0000259" key="7">
    <source>
        <dbReference type="Pfam" id="PF01385"/>
    </source>
</evidence>
<feature type="region of interest" description="Disordered" evidence="6">
    <location>
        <begin position="149"/>
        <end position="170"/>
    </location>
</feature>
<comment type="similarity">
    <text evidence="1">In the C-terminal section; belongs to the transposase 35 family.</text>
</comment>
<dbReference type="AlphaFoldDB" id="D1NX58"/>
<evidence type="ECO:0000256" key="1">
    <source>
        <dbReference type="ARBA" id="ARBA00008761"/>
    </source>
</evidence>
<protein>
    <submittedName>
        <fullName evidence="9">Transposase, IS605 OrfB family</fullName>
    </submittedName>
</protein>
<dbReference type="EMBL" id="ABXB03000012">
    <property type="protein sequence ID" value="EFA22033.1"/>
    <property type="molecule type" value="Genomic_DNA"/>
</dbReference>
<dbReference type="GO" id="GO:0032196">
    <property type="term" value="P:transposition"/>
    <property type="evidence" value="ECO:0007669"/>
    <property type="project" value="UniProtKB-KW"/>
</dbReference>
<dbReference type="PANTHER" id="PTHR30405:SF25">
    <property type="entry name" value="RNA-GUIDED DNA ENDONUCLEASE INSQ-RELATED"/>
    <property type="match status" value="1"/>
</dbReference>
<evidence type="ECO:0000256" key="2">
    <source>
        <dbReference type="ARBA" id="ARBA00011044"/>
    </source>
</evidence>
<evidence type="ECO:0000256" key="3">
    <source>
        <dbReference type="ARBA" id="ARBA00022578"/>
    </source>
</evidence>
<evidence type="ECO:0000313" key="10">
    <source>
        <dbReference type="Proteomes" id="UP000003656"/>
    </source>
</evidence>
<feature type="non-terminal residue" evidence="9">
    <location>
        <position position="1"/>
    </location>
</feature>
<keyword evidence="3" id="KW-0815">Transposition</keyword>
<dbReference type="InterPro" id="IPR051399">
    <property type="entry name" value="RNA-guided_DNA_endo/Transpos"/>
</dbReference>
<keyword evidence="5" id="KW-0233">DNA recombination</keyword>
<comment type="caution">
    <text evidence="9">The sequence shown here is derived from an EMBL/GenBank/DDBJ whole genome shotgun (WGS) entry which is preliminary data.</text>
</comment>
<keyword evidence="4" id="KW-0238">DNA-binding</keyword>
<dbReference type="Pfam" id="PF07282">
    <property type="entry name" value="Cas12f1-like_TNB"/>
    <property type="match status" value="1"/>
</dbReference>
<comment type="similarity">
    <text evidence="2">In the N-terminal section; belongs to the transposase 2 family.</text>
</comment>
<feature type="domain" description="Cas12f1-like TNB" evidence="8">
    <location>
        <begin position="252"/>
        <end position="319"/>
    </location>
</feature>
<evidence type="ECO:0000256" key="4">
    <source>
        <dbReference type="ARBA" id="ARBA00023125"/>
    </source>
</evidence>
<dbReference type="Proteomes" id="UP000003656">
    <property type="component" value="Unassembled WGS sequence"/>
</dbReference>
<accession>D1NX58</accession>
<sequence length="338" mass="38196">EEKRRAGVPQRRVLRTIAAGATSFANRVLELFQPHGGLPRVQTQGAWRFGHLHPLRFHMGRLQASSQAGENEGTVACHLVKDASRESRSLQRHHILGRGGTLACGHPRGGTRQADTQDRHTNRRRHGSGFLAALSDGEKIPNPRFRKRNAKRLGKAQRNLARKQKGSRNYEKARLKVARIQAQGADRRKDFLHKLSTRIIRENQTVVLEDLAVRNMCRKAAPKEDRAHPGRYLPNGRAAKRGLNRSITDAGWRMFRTMLEYKAAWYGRQLIVIDRWYPSSQICSHCGKNNGKKPLNVRAWTCPYCHTTHDRDVNAAKNILAAGLAVNVCGDGRKHHNN</sequence>
<feature type="compositionally biased region" description="Basic residues" evidence="6">
    <location>
        <begin position="149"/>
        <end position="166"/>
    </location>
</feature>
<feature type="region of interest" description="Disordered" evidence="6">
    <location>
        <begin position="98"/>
        <end position="123"/>
    </location>
</feature>
<dbReference type="PANTHER" id="PTHR30405">
    <property type="entry name" value="TRANSPOSASE"/>
    <property type="match status" value="1"/>
</dbReference>
<proteinExistence type="inferred from homology"/>
<organism evidence="9 10">
    <name type="scientific">Bifidobacterium gallicum DSM 20093 = LMG 11596</name>
    <dbReference type="NCBI Taxonomy" id="561180"/>
    <lineage>
        <taxon>Bacteria</taxon>
        <taxon>Bacillati</taxon>
        <taxon>Actinomycetota</taxon>
        <taxon>Actinomycetes</taxon>
        <taxon>Bifidobacteriales</taxon>
        <taxon>Bifidobacteriaceae</taxon>
        <taxon>Bifidobacterium</taxon>
    </lineage>
</organism>
<dbReference type="GO" id="GO:0003677">
    <property type="term" value="F:DNA binding"/>
    <property type="evidence" value="ECO:0007669"/>
    <property type="project" value="UniProtKB-KW"/>
</dbReference>
<dbReference type="NCBIfam" id="NF040570">
    <property type="entry name" value="guided_TnpB"/>
    <property type="match status" value="1"/>
</dbReference>
<evidence type="ECO:0000256" key="6">
    <source>
        <dbReference type="SAM" id="MobiDB-lite"/>
    </source>
</evidence>
<gene>
    <name evidence="9" type="ORF">BIFGAL_04466</name>
</gene>
<dbReference type="GO" id="GO:0006310">
    <property type="term" value="P:DNA recombination"/>
    <property type="evidence" value="ECO:0007669"/>
    <property type="project" value="UniProtKB-KW"/>
</dbReference>
<evidence type="ECO:0000256" key="5">
    <source>
        <dbReference type="ARBA" id="ARBA00023172"/>
    </source>
</evidence>
<evidence type="ECO:0000313" key="9">
    <source>
        <dbReference type="EMBL" id="EFA22033.1"/>
    </source>
</evidence>
<dbReference type="STRING" id="561180.BIFGAL_04466"/>